<feature type="transmembrane region" description="Helical" evidence="1">
    <location>
        <begin position="191"/>
        <end position="209"/>
    </location>
</feature>
<gene>
    <name evidence="2" type="ORF">QJS10_CPB21g01031</name>
</gene>
<keyword evidence="3" id="KW-1185">Reference proteome</keyword>
<comment type="caution">
    <text evidence="2">The sequence shown here is derived from an EMBL/GenBank/DDBJ whole genome shotgun (WGS) entry which is preliminary data.</text>
</comment>
<keyword evidence="1" id="KW-1133">Transmembrane helix</keyword>
<evidence type="ECO:0000313" key="3">
    <source>
        <dbReference type="Proteomes" id="UP001180020"/>
    </source>
</evidence>
<dbReference type="EMBL" id="JAUJYO010000021">
    <property type="protein sequence ID" value="KAK1283593.1"/>
    <property type="molecule type" value="Genomic_DNA"/>
</dbReference>
<dbReference type="Proteomes" id="UP001180020">
    <property type="component" value="Unassembled WGS sequence"/>
</dbReference>
<accession>A0AAV9C5T2</accession>
<keyword evidence="1" id="KW-0812">Transmembrane</keyword>
<reference evidence="2" key="1">
    <citation type="journal article" date="2023" name="Nat. Commun.">
        <title>Diploid and tetraploid genomes of Acorus and the evolution of monocots.</title>
        <authorList>
            <person name="Ma L."/>
            <person name="Liu K.W."/>
            <person name="Li Z."/>
            <person name="Hsiao Y.Y."/>
            <person name="Qi Y."/>
            <person name="Fu T."/>
            <person name="Tang G.D."/>
            <person name="Zhang D."/>
            <person name="Sun W.H."/>
            <person name="Liu D.K."/>
            <person name="Li Y."/>
            <person name="Chen G.Z."/>
            <person name="Liu X.D."/>
            <person name="Liao X.Y."/>
            <person name="Jiang Y.T."/>
            <person name="Yu X."/>
            <person name="Hao Y."/>
            <person name="Huang J."/>
            <person name="Zhao X.W."/>
            <person name="Ke S."/>
            <person name="Chen Y.Y."/>
            <person name="Wu W.L."/>
            <person name="Hsu J.L."/>
            <person name="Lin Y.F."/>
            <person name="Huang M.D."/>
            <person name="Li C.Y."/>
            <person name="Huang L."/>
            <person name="Wang Z.W."/>
            <person name="Zhao X."/>
            <person name="Zhong W.Y."/>
            <person name="Peng D.H."/>
            <person name="Ahmad S."/>
            <person name="Lan S."/>
            <person name="Zhang J.S."/>
            <person name="Tsai W.C."/>
            <person name="Van de Peer Y."/>
            <person name="Liu Z.J."/>
        </authorList>
    </citation>
    <scope>NUCLEOTIDE SEQUENCE</scope>
    <source>
        <strain evidence="2">CP</strain>
    </source>
</reference>
<evidence type="ECO:0000256" key="1">
    <source>
        <dbReference type="SAM" id="Phobius"/>
    </source>
</evidence>
<dbReference type="AlphaFoldDB" id="A0AAV9C5T2"/>
<evidence type="ECO:0000313" key="2">
    <source>
        <dbReference type="EMBL" id="KAK1283593.1"/>
    </source>
</evidence>
<name>A0AAV9C5T2_ACOCL</name>
<feature type="transmembrane region" description="Helical" evidence="1">
    <location>
        <begin position="152"/>
        <end position="171"/>
    </location>
</feature>
<sequence>MLMKKKEGRWVLIEEDVEPWRSLQWGKEETSKLLPWLQKNQKLQRNLPCFWINSNMEFSNSHVKKQPSQKQMTICETKSNELPWMLKAFLYLNVIISIYRSPKDWYIIAINVFIAHLSSTPEKAHQVHKTTLTLSAAGCMEVIAMEDPAKHWPLVACAITNLIASNLVLVMTTKSPPDDGSSCGFSKSMRWVIFVIANVAIALSALSTVG</sequence>
<proteinExistence type="predicted"/>
<organism evidence="2 3">
    <name type="scientific">Acorus calamus</name>
    <name type="common">Sweet flag</name>
    <dbReference type="NCBI Taxonomy" id="4465"/>
    <lineage>
        <taxon>Eukaryota</taxon>
        <taxon>Viridiplantae</taxon>
        <taxon>Streptophyta</taxon>
        <taxon>Embryophyta</taxon>
        <taxon>Tracheophyta</taxon>
        <taxon>Spermatophyta</taxon>
        <taxon>Magnoliopsida</taxon>
        <taxon>Liliopsida</taxon>
        <taxon>Acoraceae</taxon>
        <taxon>Acorus</taxon>
    </lineage>
</organism>
<keyword evidence="1" id="KW-0472">Membrane</keyword>
<protein>
    <submittedName>
        <fullName evidence="2">Uncharacterized protein</fullName>
    </submittedName>
</protein>
<reference evidence="2" key="2">
    <citation type="submission" date="2023-06" db="EMBL/GenBank/DDBJ databases">
        <authorList>
            <person name="Ma L."/>
            <person name="Liu K.-W."/>
            <person name="Li Z."/>
            <person name="Hsiao Y.-Y."/>
            <person name="Qi Y."/>
            <person name="Fu T."/>
            <person name="Tang G."/>
            <person name="Zhang D."/>
            <person name="Sun W.-H."/>
            <person name="Liu D.-K."/>
            <person name="Li Y."/>
            <person name="Chen G.-Z."/>
            <person name="Liu X.-D."/>
            <person name="Liao X.-Y."/>
            <person name="Jiang Y.-T."/>
            <person name="Yu X."/>
            <person name="Hao Y."/>
            <person name="Huang J."/>
            <person name="Zhao X.-W."/>
            <person name="Ke S."/>
            <person name="Chen Y.-Y."/>
            <person name="Wu W.-L."/>
            <person name="Hsu J.-L."/>
            <person name="Lin Y.-F."/>
            <person name="Huang M.-D."/>
            <person name="Li C.-Y."/>
            <person name="Huang L."/>
            <person name="Wang Z.-W."/>
            <person name="Zhao X."/>
            <person name="Zhong W.-Y."/>
            <person name="Peng D.-H."/>
            <person name="Ahmad S."/>
            <person name="Lan S."/>
            <person name="Zhang J.-S."/>
            <person name="Tsai W.-C."/>
            <person name="Van De Peer Y."/>
            <person name="Liu Z.-J."/>
        </authorList>
    </citation>
    <scope>NUCLEOTIDE SEQUENCE</scope>
    <source>
        <strain evidence="2">CP</strain>
        <tissue evidence="2">Leaves</tissue>
    </source>
</reference>